<gene>
    <name evidence="2" type="ORF">PPNO1_LOCUS6185</name>
</gene>
<evidence type="ECO:0000313" key="3">
    <source>
        <dbReference type="Proteomes" id="UP000838763"/>
    </source>
</evidence>
<comment type="caution">
    <text evidence="2">The sequence shown here is derived from an EMBL/GenBank/DDBJ whole genome shotgun (WGS) entry which is preliminary data.</text>
</comment>
<feature type="region of interest" description="Disordered" evidence="1">
    <location>
        <begin position="1"/>
        <end position="117"/>
    </location>
</feature>
<evidence type="ECO:0000313" key="2">
    <source>
        <dbReference type="EMBL" id="CAI4216531.1"/>
    </source>
</evidence>
<feature type="compositionally biased region" description="Basic and acidic residues" evidence="1">
    <location>
        <begin position="22"/>
        <end position="35"/>
    </location>
</feature>
<dbReference type="AlphaFoldDB" id="A0A9P1H5X4"/>
<proteinExistence type="predicted"/>
<protein>
    <submittedName>
        <fullName evidence="2">Uncharacterized protein</fullName>
    </submittedName>
</protein>
<dbReference type="OrthoDB" id="407410at2759"/>
<accession>A0A9P1H5X4</accession>
<dbReference type="Proteomes" id="UP000838763">
    <property type="component" value="Unassembled WGS sequence"/>
</dbReference>
<name>A0A9P1H5X4_9PEZI</name>
<keyword evidence="3" id="KW-1185">Reference proteome</keyword>
<organism evidence="2 3">
    <name type="scientific">Parascedosporium putredinis</name>
    <dbReference type="NCBI Taxonomy" id="1442378"/>
    <lineage>
        <taxon>Eukaryota</taxon>
        <taxon>Fungi</taxon>
        <taxon>Dikarya</taxon>
        <taxon>Ascomycota</taxon>
        <taxon>Pezizomycotina</taxon>
        <taxon>Sordariomycetes</taxon>
        <taxon>Hypocreomycetidae</taxon>
        <taxon>Microascales</taxon>
        <taxon>Microascaceae</taxon>
        <taxon>Parascedosporium</taxon>
    </lineage>
</organism>
<evidence type="ECO:0000256" key="1">
    <source>
        <dbReference type="SAM" id="MobiDB-lite"/>
    </source>
</evidence>
<reference evidence="2" key="1">
    <citation type="submission" date="2022-11" db="EMBL/GenBank/DDBJ databases">
        <authorList>
            <person name="Scott C."/>
            <person name="Bruce N."/>
        </authorList>
    </citation>
    <scope>NUCLEOTIDE SEQUENCE</scope>
</reference>
<dbReference type="EMBL" id="CALLCH030000015">
    <property type="protein sequence ID" value="CAI4216531.1"/>
    <property type="molecule type" value="Genomic_DNA"/>
</dbReference>
<sequence length="117" mass="13172">MAPNSEKSQLKRPRGSLPENDLDPKRTRREERQDDSSEAEQDAPQTKKQNKQVQQQQLPTPATVADDSIELRKEETATPPGGGPSQVSHRDPEDRYSQTNAYSSPPPRHTSRFHATN</sequence>
<feature type="compositionally biased region" description="Low complexity" evidence="1">
    <location>
        <begin position="44"/>
        <end position="63"/>
    </location>
</feature>